<organism evidence="12 13">
    <name type="scientific">Mycoemilia scoparia</name>
    <dbReference type="NCBI Taxonomy" id="417184"/>
    <lineage>
        <taxon>Eukaryota</taxon>
        <taxon>Fungi</taxon>
        <taxon>Fungi incertae sedis</taxon>
        <taxon>Zoopagomycota</taxon>
        <taxon>Kickxellomycotina</taxon>
        <taxon>Kickxellomycetes</taxon>
        <taxon>Kickxellales</taxon>
        <taxon>Kickxellaceae</taxon>
        <taxon>Mycoemilia</taxon>
    </lineage>
</organism>
<feature type="compositionally biased region" description="Basic and acidic residues" evidence="10">
    <location>
        <begin position="257"/>
        <end position="268"/>
    </location>
</feature>
<evidence type="ECO:0000256" key="9">
    <source>
        <dbReference type="ARBA" id="ARBA00083804"/>
    </source>
</evidence>
<dbReference type="Proteomes" id="UP001150538">
    <property type="component" value="Unassembled WGS sequence"/>
</dbReference>
<evidence type="ECO:0000256" key="3">
    <source>
        <dbReference type="ARBA" id="ARBA00023242"/>
    </source>
</evidence>
<sequence length="525" mass="58553">MSNVYQLEPPTKGKVIICTTAGDIEIELWSKEAPKACRNFIQLALEGYYENTIFHRVVPGFIVQSGDPTGTGAGGESIYGEPFADEFHSRLRFTRRGLLAMANAGADDNGSQFFFTLGPAQELQKKHTIFGTIVGDTLFNALKIGEGVIDQETERPEHPHKITRIRVVDNPFDDIVPRITAEERRLMAQKKKSSKKNKIKTTKNKSLLSFGGDEAENDDDSHSLLKKGVKIKSSHDIPTKTKAPRKRGAEENSGAVKDGEAKKPHIEQTQDSFVTSKENSADDVDVDTGDDNEDIDEVMRNKVLAKKAGYLGAQPKTNRNLTTAQEIDVLEKEIAAIDSTKTTSPTQKAKAENHPKKPTSILQAELEKYTRKNGKGTMKGKASKKQKAANEQDLINKLSGFKGKLKQMQSKDRKAHSKSATTSTGQDKADESKTCKLHGLLVCETCKNSKINNGDQSECDVDEQDSANWMGHKLSFKDEKLNSNSEYAPKVEDYEVIDPRSKERQIRESLREKKRDRFETKSRRH</sequence>
<evidence type="ECO:0000256" key="4">
    <source>
        <dbReference type="ARBA" id="ARBA00038509"/>
    </source>
</evidence>
<dbReference type="InterPro" id="IPR002130">
    <property type="entry name" value="Cyclophilin-type_PPIase_dom"/>
</dbReference>
<dbReference type="GO" id="GO:0003755">
    <property type="term" value="F:peptidyl-prolyl cis-trans isomerase activity"/>
    <property type="evidence" value="ECO:0007669"/>
    <property type="project" value="UniProtKB-EC"/>
</dbReference>
<feature type="region of interest" description="Disordered" evidence="10">
    <location>
        <begin position="505"/>
        <end position="525"/>
    </location>
</feature>
<dbReference type="AlphaFoldDB" id="A0A9W8DP47"/>
<dbReference type="Gene3D" id="2.40.100.10">
    <property type="entry name" value="Cyclophilin-like"/>
    <property type="match status" value="1"/>
</dbReference>
<evidence type="ECO:0000259" key="11">
    <source>
        <dbReference type="PROSITE" id="PS50072"/>
    </source>
</evidence>
<comment type="similarity">
    <text evidence="4">Belongs to the cyclophilin-type PPIase family. CWC27 subfamily.</text>
</comment>
<evidence type="ECO:0000256" key="10">
    <source>
        <dbReference type="SAM" id="MobiDB-lite"/>
    </source>
</evidence>
<protein>
    <recommendedName>
        <fullName evidence="7">Peptidyl-prolyl isomerase CWC27</fullName>
    </recommendedName>
    <alternativeName>
        <fullName evidence="6">Peptidyl-prolyl isomerase cwc27</fullName>
    </alternativeName>
    <alternativeName>
        <fullName evidence="8 9">Rotamase CWC27</fullName>
    </alternativeName>
</protein>
<comment type="function">
    <text evidence="5">PPIases accelerate the folding of proteins. It catalyzes the cis-trans isomerization of proline imidic peptide bonds in oligopeptides. Involved in pre-mRNA splicing.</text>
</comment>
<evidence type="ECO:0000256" key="2">
    <source>
        <dbReference type="ARBA" id="ARBA00004123"/>
    </source>
</evidence>
<feature type="region of interest" description="Disordered" evidence="10">
    <location>
        <begin position="226"/>
        <end position="296"/>
    </location>
</feature>
<accession>A0A9W8DP47</accession>
<keyword evidence="13" id="KW-1185">Reference proteome</keyword>
<dbReference type="PRINTS" id="PR00153">
    <property type="entry name" value="CSAPPISMRASE"/>
</dbReference>
<comment type="subcellular location">
    <subcellularLocation>
        <location evidence="2">Nucleus</location>
    </subcellularLocation>
</comment>
<feature type="compositionally biased region" description="Acidic residues" evidence="10">
    <location>
        <begin position="281"/>
        <end position="296"/>
    </location>
</feature>
<evidence type="ECO:0000256" key="8">
    <source>
        <dbReference type="ARBA" id="ARBA00082698"/>
    </source>
</evidence>
<reference evidence="12" key="1">
    <citation type="submission" date="2022-07" db="EMBL/GenBank/DDBJ databases">
        <title>Phylogenomic reconstructions and comparative analyses of Kickxellomycotina fungi.</title>
        <authorList>
            <person name="Reynolds N.K."/>
            <person name="Stajich J.E."/>
            <person name="Barry K."/>
            <person name="Grigoriev I.V."/>
            <person name="Crous P."/>
            <person name="Smith M.E."/>
        </authorList>
    </citation>
    <scope>NUCLEOTIDE SEQUENCE</scope>
    <source>
        <strain evidence="12">NBRC 100468</strain>
    </source>
</reference>
<evidence type="ECO:0000313" key="13">
    <source>
        <dbReference type="Proteomes" id="UP001150538"/>
    </source>
</evidence>
<dbReference type="SUPFAM" id="SSF50891">
    <property type="entry name" value="Cyclophilin-like"/>
    <property type="match status" value="1"/>
</dbReference>
<feature type="region of interest" description="Disordered" evidence="10">
    <location>
        <begin position="337"/>
        <end position="431"/>
    </location>
</feature>
<dbReference type="PANTHER" id="PTHR45625">
    <property type="entry name" value="PEPTIDYL-PROLYL CIS-TRANS ISOMERASE-RELATED"/>
    <property type="match status" value="1"/>
</dbReference>
<dbReference type="PROSITE" id="PS50072">
    <property type="entry name" value="CSA_PPIASE_2"/>
    <property type="match status" value="1"/>
</dbReference>
<comment type="catalytic activity">
    <reaction evidence="1">
        <text>[protein]-peptidylproline (omega=180) = [protein]-peptidylproline (omega=0)</text>
        <dbReference type="Rhea" id="RHEA:16237"/>
        <dbReference type="Rhea" id="RHEA-COMP:10747"/>
        <dbReference type="Rhea" id="RHEA-COMP:10748"/>
        <dbReference type="ChEBI" id="CHEBI:83833"/>
        <dbReference type="ChEBI" id="CHEBI:83834"/>
        <dbReference type="EC" id="5.2.1.8"/>
    </reaction>
</comment>
<dbReference type="InterPro" id="IPR029000">
    <property type="entry name" value="Cyclophilin-like_dom_sf"/>
</dbReference>
<feature type="compositionally biased region" description="Polar residues" evidence="10">
    <location>
        <begin position="269"/>
        <end position="278"/>
    </location>
</feature>
<dbReference type="OrthoDB" id="442970at2759"/>
<evidence type="ECO:0000256" key="5">
    <source>
        <dbReference type="ARBA" id="ARBA00055615"/>
    </source>
</evidence>
<dbReference type="FunFam" id="2.40.100.10:FF:000007">
    <property type="entry name" value="Peptidyl-prolyl cis-trans isomerase CWC27 homolog"/>
    <property type="match status" value="1"/>
</dbReference>
<dbReference type="InterPro" id="IPR044666">
    <property type="entry name" value="Cyclophilin_A-like"/>
</dbReference>
<evidence type="ECO:0000256" key="7">
    <source>
        <dbReference type="ARBA" id="ARBA00071024"/>
    </source>
</evidence>
<dbReference type="CDD" id="cd01925">
    <property type="entry name" value="cyclophilin_CeCYP16-like"/>
    <property type="match status" value="1"/>
</dbReference>
<keyword evidence="12" id="KW-0413">Isomerase</keyword>
<feature type="domain" description="PPIase cyclophilin-type" evidence="11">
    <location>
        <begin position="19"/>
        <end position="167"/>
    </location>
</feature>
<proteinExistence type="inferred from homology"/>
<evidence type="ECO:0000256" key="1">
    <source>
        <dbReference type="ARBA" id="ARBA00000971"/>
    </source>
</evidence>
<evidence type="ECO:0000313" key="12">
    <source>
        <dbReference type="EMBL" id="KAJ1918724.1"/>
    </source>
</evidence>
<name>A0A9W8DP47_9FUNG</name>
<comment type="caution">
    <text evidence="12">The sequence shown here is derived from an EMBL/GenBank/DDBJ whole genome shotgun (WGS) entry which is preliminary data.</text>
</comment>
<gene>
    <name evidence="12" type="primary">CWC27</name>
    <name evidence="12" type="ORF">H4219_002446</name>
</gene>
<dbReference type="GO" id="GO:0071013">
    <property type="term" value="C:catalytic step 2 spliceosome"/>
    <property type="evidence" value="ECO:0007669"/>
    <property type="project" value="TreeGrafter"/>
</dbReference>
<keyword evidence="3" id="KW-0539">Nucleus</keyword>
<dbReference type="Pfam" id="PF00160">
    <property type="entry name" value="Pro_isomerase"/>
    <property type="match status" value="1"/>
</dbReference>
<dbReference type="EMBL" id="JANBPU010000039">
    <property type="protein sequence ID" value="KAJ1918724.1"/>
    <property type="molecule type" value="Genomic_DNA"/>
</dbReference>
<evidence type="ECO:0000256" key="6">
    <source>
        <dbReference type="ARBA" id="ARBA00067721"/>
    </source>
</evidence>
<dbReference type="PANTHER" id="PTHR45625:SF6">
    <property type="entry name" value="SPLICEOSOME-ASSOCIATED PROTEIN CWC27 HOMOLOG"/>
    <property type="match status" value="1"/>
</dbReference>